<evidence type="ECO:0000313" key="1">
    <source>
        <dbReference type="EMBL" id="KAJ8885371.1"/>
    </source>
</evidence>
<dbReference type="Proteomes" id="UP001159363">
    <property type="component" value="Chromosome X"/>
</dbReference>
<sequence length="322" mass="36551">MACAKSGVKSRMYAEQPLALYIHCAAHALDLALQDSSKSIPLIRNCLQCVNYNGEIVRDSPKRHVEFSQIEIDHNLTNSGPQSLCPTRWTVREASLSGLLYQLSQGNVLFGIKITQMVFSLTENLSTTLQCKTQTVAGAKEAVSVVEQKIKEIDPSKPIQPRMRILPKRLEQAQNPAAVHMSESVKQYNRKMYYEFLDNIINEIENRSEQPEFEKYLYLEKSLPLAPVSLAKLTLTTISAFGIDVAKLKHEMEFITQLIQTPKNVEDYVNDVLRRLVLGFPATSSKAEQSFSMLHRIKTYLRSTVTRKHFNHLCVITSYPMT</sequence>
<gene>
    <name evidence="1" type="ORF">PR048_011568</name>
</gene>
<comment type="caution">
    <text evidence="1">The sequence shown here is derived from an EMBL/GenBank/DDBJ whole genome shotgun (WGS) entry which is preliminary data.</text>
</comment>
<proteinExistence type="predicted"/>
<evidence type="ECO:0008006" key="3">
    <source>
        <dbReference type="Google" id="ProtNLM"/>
    </source>
</evidence>
<dbReference type="SUPFAM" id="SSF53098">
    <property type="entry name" value="Ribonuclease H-like"/>
    <property type="match status" value="1"/>
</dbReference>
<protein>
    <recommendedName>
        <fullName evidence="3">HAT C-terminal dimerisation domain-containing protein</fullName>
    </recommendedName>
</protein>
<keyword evidence="2" id="KW-1185">Reference proteome</keyword>
<name>A0ABQ9HLZ2_9NEOP</name>
<evidence type="ECO:0000313" key="2">
    <source>
        <dbReference type="Proteomes" id="UP001159363"/>
    </source>
</evidence>
<organism evidence="1 2">
    <name type="scientific">Dryococelus australis</name>
    <dbReference type="NCBI Taxonomy" id="614101"/>
    <lineage>
        <taxon>Eukaryota</taxon>
        <taxon>Metazoa</taxon>
        <taxon>Ecdysozoa</taxon>
        <taxon>Arthropoda</taxon>
        <taxon>Hexapoda</taxon>
        <taxon>Insecta</taxon>
        <taxon>Pterygota</taxon>
        <taxon>Neoptera</taxon>
        <taxon>Polyneoptera</taxon>
        <taxon>Phasmatodea</taxon>
        <taxon>Verophasmatodea</taxon>
        <taxon>Anareolatae</taxon>
        <taxon>Phasmatidae</taxon>
        <taxon>Eurycanthinae</taxon>
        <taxon>Dryococelus</taxon>
    </lineage>
</organism>
<dbReference type="PANTHER" id="PTHR45749:SF21">
    <property type="entry name" value="DUF4371 DOMAIN-CONTAINING PROTEIN"/>
    <property type="match status" value="1"/>
</dbReference>
<dbReference type="PANTHER" id="PTHR45749">
    <property type="match status" value="1"/>
</dbReference>
<dbReference type="InterPro" id="IPR012337">
    <property type="entry name" value="RNaseH-like_sf"/>
</dbReference>
<dbReference type="EMBL" id="JARBHB010000004">
    <property type="protein sequence ID" value="KAJ8885371.1"/>
    <property type="molecule type" value="Genomic_DNA"/>
</dbReference>
<reference evidence="1 2" key="1">
    <citation type="submission" date="2023-02" db="EMBL/GenBank/DDBJ databases">
        <title>LHISI_Scaffold_Assembly.</title>
        <authorList>
            <person name="Stuart O.P."/>
            <person name="Cleave R."/>
            <person name="Magrath M.J.L."/>
            <person name="Mikheyev A.S."/>
        </authorList>
    </citation>
    <scope>NUCLEOTIDE SEQUENCE [LARGE SCALE GENOMIC DNA]</scope>
    <source>
        <strain evidence="1">Daus_M_001</strain>
        <tissue evidence="1">Leg muscle</tissue>
    </source>
</reference>
<accession>A0ABQ9HLZ2</accession>